<feature type="transmembrane region" description="Helical" evidence="9">
    <location>
        <begin position="61"/>
        <end position="85"/>
    </location>
</feature>
<keyword evidence="8 9" id="KW-0472">Membrane</keyword>
<dbReference type="EMBL" id="FQYQ01000022">
    <property type="protein sequence ID" value="SHJ43798.1"/>
    <property type="molecule type" value="Genomic_DNA"/>
</dbReference>
<evidence type="ECO:0000256" key="3">
    <source>
        <dbReference type="ARBA" id="ARBA00022448"/>
    </source>
</evidence>
<dbReference type="Pfam" id="PF01061">
    <property type="entry name" value="ABC2_membrane"/>
    <property type="match status" value="1"/>
</dbReference>
<keyword evidence="7 9" id="KW-1133">Transmembrane helix</keyword>
<feature type="transmembrane region" description="Helical" evidence="9">
    <location>
        <begin position="28"/>
        <end position="49"/>
    </location>
</feature>
<name>A0A1M6JAS8_PSEXY</name>
<feature type="transmembrane region" description="Helical" evidence="9">
    <location>
        <begin position="168"/>
        <end position="187"/>
    </location>
</feature>
<organism evidence="11 12">
    <name type="scientific">Pseudobutyrivibrio xylanivorans DSM 14809</name>
    <dbReference type="NCBI Taxonomy" id="1123012"/>
    <lineage>
        <taxon>Bacteria</taxon>
        <taxon>Bacillati</taxon>
        <taxon>Bacillota</taxon>
        <taxon>Clostridia</taxon>
        <taxon>Lachnospirales</taxon>
        <taxon>Lachnospiraceae</taxon>
        <taxon>Pseudobutyrivibrio</taxon>
    </lineage>
</organism>
<keyword evidence="3 9" id="KW-0813">Transport</keyword>
<dbReference type="PROSITE" id="PS51012">
    <property type="entry name" value="ABC_TM2"/>
    <property type="match status" value="1"/>
</dbReference>
<evidence type="ECO:0000256" key="9">
    <source>
        <dbReference type="RuleBase" id="RU361157"/>
    </source>
</evidence>
<sequence length="253" mass="29890">MEYGLKQYIFVIRELTVREIKRKYSRSMLGVFWSVLQPFLYMCVMTLVFSGFTFNISSYPAYYIIGFTLWTMFITSTTTSMTAFVDNRNLFQKSKLPSEIFVLSRVYTAFVNLLFSCVTIFVVILFFRIKITWTILIFFVDILFELMFTTGISYIFATIYVFNRDIKFLWKNLSIILVHMIAVLIPIERYPEHIQVYTKYNPLYIYPNIARDAILNGTYNVDELLRMVIWAVVSLAVGILVFRIKENDIVMKL</sequence>
<proteinExistence type="inferred from homology"/>
<feature type="transmembrane region" description="Helical" evidence="9">
    <location>
        <begin position="106"/>
        <end position="127"/>
    </location>
</feature>
<evidence type="ECO:0000313" key="12">
    <source>
        <dbReference type="Proteomes" id="UP000184185"/>
    </source>
</evidence>
<protein>
    <recommendedName>
        <fullName evidence="9">Transport permease protein</fullName>
    </recommendedName>
</protein>
<dbReference type="PANTHER" id="PTHR30413:SF8">
    <property type="entry name" value="TRANSPORT PERMEASE PROTEIN"/>
    <property type="match status" value="1"/>
</dbReference>
<accession>A0A1M6JAS8</accession>
<reference evidence="11 12" key="1">
    <citation type="submission" date="2016-11" db="EMBL/GenBank/DDBJ databases">
        <authorList>
            <person name="Jaros S."/>
            <person name="Januszkiewicz K."/>
            <person name="Wedrychowicz H."/>
        </authorList>
    </citation>
    <scope>NUCLEOTIDE SEQUENCE [LARGE SCALE GENOMIC DNA]</scope>
    <source>
        <strain evidence="11 12">DSM 14809</strain>
    </source>
</reference>
<evidence type="ECO:0000313" key="11">
    <source>
        <dbReference type="EMBL" id="SHJ43798.1"/>
    </source>
</evidence>
<comment type="similarity">
    <text evidence="2 9">Belongs to the ABC-2 integral membrane protein family.</text>
</comment>
<dbReference type="InterPro" id="IPR047817">
    <property type="entry name" value="ABC2_TM_bact-type"/>
</dbReference>
<evidence type="ECO:0000256" key="7">
    <source>
        <dbReference type="ARBA" id="ARBA00022989"/>
    </source>
</evidence>
<keyword evidence="4 9" id="KW-1003">Cell membrane</keyword>
<dbReference type="GO" id="GO:0015920">
    <property type="term" value="P:lipopolysaccharide transport"/>
    <property type="evidence" value="ECO:0007669"/>
    <property type="project" value="TreeGrafter"/>
</dbReference>
<keyword evidence="6 9" id="KW-0812">Transmembrane</keyword>
<feature type="domain" description="ABC transmembrane type-2" evidence="10">
    <location>
        <begin position="29"/>
        <end position="245"/>
    </location>
</feature>
<evidence type="ECO:0000256" key="5">
    <source>
        <dbReference type="ARBA" id="ARBA00022519"/>
    </source>
</evidence>
<comment type="subcellular location">
    <subcellularLocation>
        <location evidence="1">Cell inner membrane</location>
        <topology evidence="1">Multi-pass membrane protein</topology>
    </subcellularLocation>
    <subcellularLocation>
        <location evidence="9">Cell membrane</location>
        <topology evidence="9">Multi-pass membrane protein</topology>
    </subcellularLocation>
</comment>
<dbReference type="GO" id="GO:0140359">
    <property type="term" value="F:ABC-type transporter activity"/>
    <property type="evidence" value="ECO:0007669"/>
    <property type="project" value="InterPro"/>
</dbReference>
<evidence type="ECO:0000256" key="2">
    <source>
        <dbReference type="ARBA" id="ARBA00007783"/>
    </source>
</evidence>
<dbReference type="PANTHER" id="PTHR30413">
    <property type="entry name" value="INNER MEMBRANE TRANSPORT PERMEASE"/>
    <property type="match status" value="1"/>
</dbReference>
<feature type="transmembrane region" description="Helical" evidence="9">
    <location>
        <begin position="133"/>
        <end position="156"/>
    </location>
</feature>
<evidence type="ECO:0000256" key="4">
    <source>
        <dbReference type="ARBA" id="ARBA00022475"/>
    </source>
</evidence>
<feature type="transmembrane region" description="Helical" evidence="9">
    <location>
        <begin position="224"/>
        <end position="244"/>
    </location>
</feature>
<dbReference type="OrthoDB" id="9786910at2"/>
<keyword evidence="5" id="KW-0997">Cell inner membrane</keyword>
<evidence type="ECO:0000256" key="8">
    <source>
        <dbReference type="ARBA" id="ARBA00023136"/>
    </source>
</evidence>
<evidence type="ECO:0000256" key="1">
    <source>
        <dbReference type="ARBA" id="ARBA00004429"/>
    </source>
</evidence>
<evidence type="ECO:0000259" key="10">
    <source>
        <dbReference type="PROSITE" id="PS51012"/>
    </source>
</evidence>
<evidence type="ECO:0000256" key="6">
    <source>
        <dbReference type="ARBA" id="ARBA00022692"/>
    </source>
</evidence>
<dbReference type="AlphaFoldDB" id="A0A1M6JAS8"/>
<dbReference type="GO" id="GO:0005886">
    <property type="term" value="C:plasma membrane"/>
    <property type="evidence" value="ECO:0007669"/>
    <property type="project" value="UniProtKB-SubCell"/>
</dbReference>
<dbReference type="Proteomes" id="UP000184185">
    <property type="component" value="Unassembled WGS sequence"/>
</dbReference>
<gene>
    <name evidence="11" type="ORF">SAMN02745725_02547</name>
</gene>
<dbReference type="InterPro" id="IPR013525">
    <property type="entry name" value="ABC2_TM"/>
</dbReference>
<dbReference type="RefSeq" id="WP_072918670.1">
    <property type="nucleotide sequence ID" value="NZ_FQYQ01000022.1"/>
</dbReference>
<keyword evidence="12" id="KW-1185">Reference proteome</keyword>